<evidence type="ECO:0000256" key="1">
    <source>
        <dbReference type="ARBA" id="ARBA00005495"/>
    </source>
</evidence>
<keyword evidence="2" id="KW-0479">Metal-binding</keyword>
<dbReference type="OrthoDB" id="9805575at2"/>
<dbReference type="InterPro" id="IPR006913">
    <property type="entry name" value="CENP-V/GFA"/>
</dbReference>
<dbReference type="Proteomes" id="UP000326881">
    <property type="component" value="Chromosome"/>
</dbReference>
<dbReference type="GO" id="GO:0016846">
    <property type="term" value="F:carbon-sulfur lyase activity"/>
    <property type="evidence" value="ECO:0007669"/>
    <property type="project" value="InterPro"/>
</dbReference>
<evidence type="ECO:0000259" key="4">
    <source>
        <dbReference type="PROSITE" id="PS51891"/>
    </source>
</evidence>
<dbReference type="SUPFAM" id="SSF51316">
    <property type="entry name" value="Mss4-like"/>
    <property type="match status" value="1"/>
</dbReference>
<keyword evidence="6" id="KW-1185">Reference proteome</keyword>
<evidence type="ECO:0000313" key="6">
    <source>
        <dbReference type="Proteomes" id="UP000326881"/>
    </source>
</evidence>
<accession>A0A5Q0CBL8</accession>
<comment type="similarity">
    <text evidence="1">Belongs to the Gfa family.</text>
</comment>
<dbReference type="InterPro" id="IPR011057">
    <property type="entry name" value="Mss4-like_sf"/>
</dbReference>
<dbReference type="Gene3D" id="2.170.150.70">
    <property type="match status" value="1"/>
</dbReference>
<reference evidence="5 6" key="1">
    <citation type="submission" date="2019-08" db="EMBL/GenBank/DDBJ databases">
        <title>Prosopis cineraria nodule microbiome.</title>
        <authorList>
            <person name="Ali R."/>
            <person name="Chaluvadi S.R."/>
            <person name="Wang X."/>
        </authorList>
    </citation>
    <scope>NUCLEOTIDE SEQUENCE [LARGE SCALE GENOMIC DNA]</scope>
    <source>
        <strain evidence="5 6">BG7</strain>
    </source>
</reference>
<dbReference type="PROSITE" id="PS51891">
    <property type="entry name" value="CENP_V_GFA"/>
    <property type="match status" value="1"/>
</dbReference>
<dbReference type="RefSeq" id="WP_153271577.1">
    <property type="nucleotide sequence ID" value="NZ_CP043498.1"/>
</dbReference>
<dbReference type="Pfam" id="PF04828">
    <property type="entry name" value="GFA"/>
    <property type="match status" value="1"/>
</dbReference>
<feature type="domain" description="CENP-V/GFA" evidence="4">
    <location>
        <begin position="14"/>
        <end position="136"/>
    </location>
</feature>
<protein>
    <submittedName>
        <fullName evidence="5">GFA family protein</fullName>
    </submittedName>
</protein>
<organism evidence="5 6">
    <name type="scientific">Rhizobium grahamii</name>
    <dbReference type="NCBI Taxonomy" id="1120045"/>
    <lineage>
        <taxon>Bacteria</taxon>
        <taxon>Pseudomonadati</taxon>
        <taxon>Pseudomonadota</taxon>
        <taxon>Alphaproteobacteria</taxon>
        <taxon>Hyphomicrobiales</taxon>
        <taxon>Rhizobiaceae</taxon>
        <taxon>Rhizobium/Agrobacterium group</taxon>
        <taxon>Rhizobium</taxon>
    </lineage>
</organism>
<evidence type="ECO:0000256" key="3">
    <source>
        <dbReference type="ARBA" id="ARBA00022833"/>
    </source>
</evidence>
<keyword evidence="3" id="KW-0862">Zinc</keyword>
<sequence length="145" mass="16216">MTADEAEQRGDGVTRGSCLCGAVRWTFRGHIPDATICNCTACRRYGVLWAYGYDGHEIEVDDQTHALRPYIRGSRCLSFNFCSHCGNVVSWRSLTTGEDGRTRIAVNLRLAEPDDVADIPLQCFDGLHSFENLPRDGRTVGDVWF</sequence>
<proteinExistence type="inferred from homology"/>
<dbReference type="EMBL" id="CP043498">
    <property type="protein sequence ID" value="QFY61450.1"/>
    <property type="molecule type" value="Genomic_DNA"/>
</dbReference>
<dbReference type="PANTHER" id="PTHR28620">
    <property type="entry name" value="CENTROMERE PROTEIN V"/>
    <property type="match status" value="1"/>
</dbReference>
<dbReference type="GO" id="GO:0046872">
    <property type="term" value="F:metal ion binding"/>
    <property type="evidence" value="ECO:0007669"/>
    <property type="project" value="UniProtKB-KW"/>
</dbReference>
<dbReference type="InterPro" id="IPR052355">
    <property type="entry name" value="CENP-V-like"/>
</dbReference>
<evidence type="ECO:0000313" key="5">
    <source>
        <dbReference type="EMBL" id="QFY61450.1"/>
    </source>
</evidence>
<dbReference type="PANTHER" id="PTHR28620:SF1">
    <property type="entry name" value="CENP-V_GFA DOMAIN-CONTAINING PROTEIN"/>
    <property type="match status" value="1"/>
</dbReference>
<dbReference type="KEGG" id="rgr:FZ934_14165"/>
<evidence type="ECO:0000256" key="2">
    <source>
        <dbReference type="ARBA" id="ARBA00022723"/>
    </source>
</evidence>
<name>A0A5Q0CBL8_9HYPH</name>
<gene>
    <name evidence="5" type="ORF">FZ934_14165</name>
</gene>
<dbReference type="AlphaFoldDB" id="A0A5Q0CBL8"/>